<dbReference type="InterPro" id="IPR055166">
    <property type="entry name" value="Transc_reg_Sar_Rot_HTH"/>
</dbReference>
<evidence type="ECO:0000259" key="8">
    <source>
        <dbReference type="PROSITE" id="PS50995"/>
    </source>
</evidence>
<dbReference type="PANTHER" id="PTHR42756:SF1">
    <property type="entry name" value="TRANSCRIPTIONAL REPRESSOR OF EMRAB OPERON"/>
    <property type="match status" value="1"/>
</dbReference>
<keyword evidence="4" id="KW-0804">Transcription</keyword>
<feature type="domain" description="HTH marR-type" evidence="8">
    <location>
        <begin position="1"/>
        <end position="130"/>
    </location>
</feature>
<dbReference type="InterPro" id="IPR036388">
    <property type="entry name" value="WH-like_DNA-bd_sf"/>
</dbReference>
<dbReference type="Gene3D" id="1.10.10.10">
    <property type="entry name" value="Winged helix-like DNA-binding domain superfamily/Winged helix DNA-binding domain"/>
    <property type="match status" value="1"/>
</dbReference>
<evidence type="ECO:0000256" key="7">
    <source>
        <dbReference type="ARBA" id="ARBA00047207"/>
    </source>
</evidence>
<comment type="subcellular location">
    <subcellularLocation>
        <location evidence="1">Cytoplasm</location>
    </subcellularLocation>
</comment>
<protein>
    <recommendedName>
        <fullName evidence="6">HTH-type transcriptional regulator SarZ</fullName>
    </recommendedName>
    <alternativeName>
        <fullName evidence="7">Staphylococcal accessory regulator Z</fullName>
    </alternativeName>
</protein>
<dbReference type="CDD" id="cd00090">
    <property type="entry name" value="HTH_ARSR"/>
    <property type="match status" value="1"/>
</dbReference>
<evidence type="ECO:0000256" key="6">
    <source>
        <dbReference type="ARBA" id="ARBA00047188"/>
    </source>
</evidence>
<name>A0A1G6L8X6_9BACI</name>
<dbReference type="InterPro" id="IPR011991">
    <property type="entry name" value="ArsR-like_HTH"/>
</dbReference>
<keyword evidence="3 9" id="KW-0238">DNA-binding</keyword>
<dbReference type="SUPFAM" id="SSF46785">
    <property type="entry name" value="Winged helix' DNA-binding domain"/>
    <property type="match status" value="1"/>
</dbReference>
<dbReference type="InterPro" id="IPR036390">
    <property type="entry name" value="WH_DNA-bd_sf"/>
</dbReference>
<dbReference type="PANTHER" id="PTHR42756">
    <property type="entry name" value="TRANSCRIPTIONAL REGULATOR, MARR"/>
    <property type="match status" value="1"/>
</dbReference>
<dbReference type="GO" id="GO:0005737">
    <property type="term" value="C:cytoplasm"/>
    <property type="evidence" value="ECO:0007669"/>
    <property type="project" value="UniProtKB-SubCell"/>
</dbReference>
<evidence type="ECO:0000256" key="5">
    <source>
        <dbReference type="ARBA" id="ARBA00046337"/>
    </source>
</evidence>
<dbReference type="PRINTS" id="PR00598">
    <property type="entry name" value="HTHMARR"/>
</dbReference>
<dbReference type="GO" id="GO:0003700">
    <property type="term" value="F:DNA-binding transcription factor activity"/>
    <property type="evidence" value="ECO:0007669"/>
    <property type="project" value="InterPro"/>
</dbReference>
<gene>
    <name evidence="9" type="ORF">SAMN05421663_102297</name>
</gene>
<reference evidence="10" key="1">
    <citation type="submission" date="2016-10" db="EMBL/GenBank/DDBJ databases">
        <authorList>
            <person name="Varghese N."/>
            <person name="Submissions S."/>
        </authorList>
    </citation>
    <scope>NUCLEOTIDE SEQUENCE [LARGE SCALE GENOMIC DNA]</scope>
    <source>
        <strain evidence="10">DSM 21620</strain>
    </source>
</reference>
<dbReference type="GO" id="GO:0003677">
    <property type="term" value="F:DNA binding"/>
    <property type="evidence" value="ECO:0007669"/>
    <property type="project" value="UniProtKB-KW"/>
</dbReference>
<dbReference type="SMART" id="SM00347">
    <property type="entry name" value="HTH_MARR"/>
    <property type="match status" value="1"/>
</dbReference>
<evidence type="ECO:0000256" key="2">
    <source>
        <dbReference type="ARBA" id="ARBA00023015"/>
    </source>
</evidence>
<evidence type="ECO:0000256" key="1">
    <source>
        <dbReference type="ARBA" id="ARBA00004496"/>
    </source>
</evidence>
<dbReference type="Pfam" id="PF22381">
    <property type="entry name" value="Staph_reg_Sar_Rot"/>
    <property type="match status" value="1"/>
</dbReference>
<sequence>MSIQQLNELYMNIYHQLRFTYQDKLTHQAVRILQTIRMEEKVHVSRIAAALGVSHNTASEHVKRLIQKGYILKQRDAADERKVYLQLTERGTTTVKQHTELDEGKLAVVMQSLSLEDQETIQAGFRLLEKQARKCFSS</sequence>
<accession>A0A1G6L8X6</accession>
<keyword evidence="10" id="KW-1185">Reference proteome</keyword>
<comment type="similarity">
    <text evidence="5">Belongs to the SarZ family.</text>
</comment>
<dbReference type="AlphaFoldDB" id="A0A1G6L8X6"/>
<evidence type="ECO:0000256" key="3">
    <source>
        <dbReference type="ARBA" id="ARBA00023125"/>
    </source>
</evidence>
<proteinExistence type="inferred from homology"/>
<evidence type="ECO:0000256" key="4">
    <source>
        <dbReference type="ARBA" id="ARBA00023163"/>
    </source>
</evidence>
<evidence type="ECO:0000313" key="10">
    <source>
        <dbReference type="Proteomes" id="UP000198666"/>
    </source>
</evidence>
<dbReference type="InterPro" id="IPR000835">
    <property type="entry name" value="HTH_MarR-typ"/>
</dbReference>
<evidence type="ECO:0000313" key="9">
    <source>
        <dbReference type="EMBL" id="SDC39608.1"/>
    </source>
</evidence>
<dbReference type="Proteomes" id="UP000198666">
    <property type="component" value="Unassembled WGS sequence"/>
</dbReference>
<organism evidence="9 10">
    <name type="scientific">Terribacillus halophilus</name>
    <dbReference type="NCBI Taxonomy" id="361279"/>
    <lineage>
        <taxon>Bacteria</taxon>
        <taxon>Bacillati</taxon>
        <taxon>Bacillota</taxon>
        <taxon>Bacilli</taxon>
        <taxon>Bacillales</taxon>
        <taxon>Bacillaceae</taxon>
        <taxon>Terribacillus</taxon>
    </lineage>
</organism>
<dbReference type="PROSITE" id="PS50995">
    <property type="entry name" value="HTH_MARR_2"/>
    <property type="match status" value="1"/>
</dbReference>
<dbReference type="EMBL" id="FMZB01000002">
    <property type="protein sequence ID" value="SDC39608.1"/>
    <property type="molecule type" value="Genomic_DNA"/>
</dbReference>
<dbReference type="STRING" id="361279.SAMN05421663_102297"/>
<dbReference type="RefSeq" id="WP_244499253.1">
    <property type="nucleotide sequence ID" value="NZ_FMZB01000002.1"/>
</dbReference>
<keyword evidence="2" id="KW-0805">Transcription regulation</keyword>